<evidence type="ECO:0000256" key="3">
    <source>
        <dbReference type="SAM" id="MobiDB-lite"/>
    </source>
</evidence>
<feature type="domain" description="Sulfatase N-terminal" evidence="4">
    <location>
        <begin position="28"/>
        <end position="382"/>
    </location>
</feature>
<feature type="domain" description="DJ-1/PfpI" evidence="5">
    <location>
        <begin position="640"/>
        <end position="841"/>
    </location>
</feature>
<evidence type="ECO:0000256" key="1">
    <source>
        <dbReference type="ARBA" id="ARBA00008779"/>
    </source>
</evidence>
<dbReference type="CDD" id="cd03141">
    <property type="entry name" value="GATase1_Hsp31_like"/>
    <property type="match status" value="1"/>
</dbReference>
<dbReference type="SUPFAM" id="SSF52317">
    <property type="entry name" value="Class I glutamine amidotransferase-like"/>
    <property type="match status" value="1"/>
</dbReference>
<dbReference type="PANTHER" id="PTHR42693:SF53">
    <property type="entry name" value="ENDO-4-O-SULFATASE"/>
    <property type="match status" value="1"/>
</dbReference>
<dbReference type="InterPro" id="IPR002818">
    <property type="entry name" value="DJ-1/PfpI"/>
</dbReference>
<accession>A0A381S5Q9</accession>
<dbReference type="GO" id="GO:0004065">
    <property type="term" value="F:arylsulfatase activity"/>
    <property type="evidence" value="ECO:0007669"/>
    <property type="project" value="TreeGrafter"/>
</dbReference>
<dbReference type="EMBL" id="UINC01002700">
    <property type="protein sequence ID" value="SUZ99415.1"/>
    <property type="molecule type" value="Genomic_DNA"/>
</dbReference>
<sequence length="853" mass="93415">MTDEERAAPPYENSDITRWRAETLTGRAWFDEHALNFGRHYTGSLACVPSRPTIFTGHYPDVHGVTQTDGLGKMADDSRLRWLRAGEVPTLGHWFRAGGYDTHYDGKWHISHADLIDENTGQVLATNNAAGEVDQEAVDAYRTADLLDPFGFSGWVGPEPHGAPLANSGFRRDPLIADRVVAWLEDRYSRRAAGDANALRPFLLVASFVNPHDIVLFPAWVRRGIPIKNQPELDPPSIPASPTDDEDLATKPAAQVAYRAAYPTGYGPAAAIARAYDKNAQKYRDLYYRLHAEVDGPIDRVRRAVTDGGSEHAVIVRTSDHGELLGAHGGLHQKWFNLYDEATRVPFSIARIGTNATTGILINDAPTSHIDIVPTLLSAAGIDEAMTANVLQGSFTEVHPLPGTNLMPVVDGVEEVDPDRTVYLMTRDNMLEGDSGASAVARGTGRAAKPPRLLRIRVPEHVGSNFEGLVARVDDSINHGEGHLWKVVRTFDDPATWTNPGVHHLASSGPAGETTRTIPVPDQWELYDLDTDPIEVVNRWNDDSARDVFEHLRALLREERFRAVPERNNPWPYASRKRTGGPVTKRPPPPARMLRKLVQKIGMHPEDLDAVEFGFAGRRALVIATNTAVMDIDKPTGVFASEMTVPYYAFLDAGMEVDVASPLGGVIPVDPQSLKPVVRSGDDDRFLADDHFRNQATNSLAIGQVDMAEYDVVFLSGGWGAAFDFGFSDDLAAKITEANAQGKIIGGVCHGPLGLLNAKDAAGEPLVKGRRISAVTDKQVRELGIQSTPHHPERELRRAGAVFQSSTRFRDPFANHWVVDGNLVTGQNQNAGPMVAREMMQLLATQELQPQPG</sequence>
<gene>
    <name evidence="6" type="ORF">METZ01_LOCUS52269</name>
</gene>
<keyword evidence="2" id="KW-0378">Hydrolase</keyword>
<dbReference type="InterPro" id="IPR050738">
    <property type="entry name" value="Sulfatase"/>
</dbReference>
<dbReference type="InterPro" id="IPR000917">
    <property type="entry name" value="Sulfatase_N"/>
</dbReference>
<protein>
    <recommendedName>
        <fullName evidence="7">Sulfatase N-terminal domain-containing protein</fullName>
    </recommendedName>
</protein>
<dbReference type="SUPFAM" id="SSF53649">
    <property type="entry name" value="Alkaline phosphatase-like"/>
    <property type="match status" value="1"/>
</dbReference>
<dbReference type="PANTHER" id="PTHR42693">
    <property type="entry name" value="ARYLSULFATASE FAMILY MEMBER"/>
    <property type="match status" value="1"/>
</dbReference>
<evidence type="ECO:0008006" key="7">
    <source>
        <dbReference type="Google" id="ProtNLM"/>
    </source>
</evidence>
<dbReference type="Gene3D" id="3.40.720.10">
    <property type="entry name" value="Alkaline Phosphatase, subunit A"/>
    <property type="match status" value="1"/>
</dbReference>
<name>A0A381S5Q9_9ZZZZ</name>
<reference evidence="6" key="1">
    <citation type="submission" date="2018-05" db="EMBL/GenBank/DDBJ databases">
        <authorList>
            <person name="Lanie J.A."/>
            <person name="Ng W.-L."/>
            <person name="Kazmierczak K.M."/>
            <person name="Andrzejewski T.M."/>
            <person name="Davidsen T.M."/>
            <person name="Wayne K.J."/>
            <person name="Tettelin H."/>
            <person name="Glass J.I."/>
            <person name="Rusch D."/>
            <person name="Podicherti R."/>
            <person name="Tsui H.-C.T."/>
            <person name="Winkler M.E."/>
        </authorList>
    </citation>
    <scope>NUCLEOTIDE SEQUENCE</scope>
</reference>
<evidence type="ECO:0000313" key="6">
    <source>
        <dbReference type="EMBL" id="SUZ99415.1"/>
    </source>
</evidence>
<dbReference type="Pfam" id="PF01965">
    <property type="entry name" value="DJ-1_PfpI"/>
    <property type="match status" value="1"/>
</dbReference>
<comment type="similarity">
    <text evidence="1">Belongs to the sulfatase family.</text>
</comment>
<dbReference type="InterPro" id="IPR017850">
    <property type="entry name" value="Alkaline_phosphatase_core_sf"/>
</dbReference>
<dbReference type="InterPro" id="IPR029062">
    <property type="entry name" value="Class_I_gatase-like"/>
</dbReference>
<proteinExistence type="inferred from homology"/>
<organism evidence="6">
    <name type="scientific">marine metagenome</name>
    <dbReference type="NCBI Taxonomy" id="408172"/>
    <lineage>
        <taxon>unclassified sequences</taxon>
        <taxon>metagenomes</taxon>
        <taxon>ecological metagenomes</taxon>
    </lineage>
</organism>
<feature type="region of interest" description="Disordered" evidence="3">
    <location>
        <begin position="571"/>
        <end position="590"/>
    </location>
</feature>
<dbReference type="Pfam" id="PF00884">
    <property type="entry name" value="Sulfatase"/>
    <property type="match status" value="1"/>
</dbReference>
<dbReference type="AlphaFoldDB" id="A0A381S5Q9"/>
<evidence type="ECO:0000259" key="5">
    <source>
        <dbReference type="Pfam" id="PF01965"/>
    </source>
</evidence>
<evidence type="ECO:0000256" key="2">
    <source>
        <dbReference type="ARBA" id="ARBA00022801"/>
    </source>
</evidence>
<dbReference type="Gene3D" id="3.40.50.880">
    <property type="match status" value="1"/>
</dbReference>
<evidence type="ECO:0000259" key="4">
    <source>
        <dbReference type="Pfam" id="PF00884"/>
    </source>
</evidence>